<comment type="caution">
    <text evidence="4">The sequence shown here is derived from an EMBL/GenBank/DDBJ whole genome shotgun (WGS) entry which is preliminary data.</text>
</comment>
<sequence length="269" mass="28629">MPDLTVLITGATDGIGRRLATRFARPGNHLLLHGRDARRGADAVAEAESAGASAHFLPADLASLDDVRVLAHTVLDTCDQLDILVNNAGISVPGGPREQTPEGFERHLAVNYLAPFLMTRLLLPTLSAARPSRIVNVVSAGQSSISFDDLMLNSGYSGTRAYGQSKVALGMLTFDLAQEHATSVLTANCLHPGTHLDTTMVRAAGIAPSGSADQGAQAVFRLATDPSLADTTGHYFDGTRRSRMHPQAYDTDARAQLRRISERLTGLVH</sequence>
<evidence type="ECO:0000313" key="4">
    <source>
        <dbReference type="EMBL" id="TQL50106.1"/>
    </source>
</evidence>
<dbReference type="EMBL" id="VFOP01000001">
    <property type="protein sequence ID" value="TQL50106.1"/>
    <property type="molecule type" value="Genomic_DNA"/>
</dbReference>
<comment type="similarity">
    <text evidence="1 3">Belongs to the short-chain dehydrogenases/reductases (SDR) family.</text>
</comment>
<evidence type="ECO:0000256" key="3">
    <source>
        <dbReference type="RuleBase" id="RU000363"/>
    </source>
</evidence>
<name>A0A542YPT9_9MICO</name>
<dbReference type="GO" id="GO:0016491">
    <property type="term" value="F:oxidoreductase activity"/>
    <property type="evidence" value="ECO:0007669"/>
    <property type="project" value="UniProtKB-KW"/>
</dbReference>
<evidence type="ECO:0000313" key="5">
    <source>
        <dbReference type="Proteomes" id="UP000319516"/>
    </source>
</evidence>
<dbReference type="Proteomes" id="UP000319516">
    <property type="component" value="Unassembled WGS sequence"/>
</dbReference>
<dbReference type="Gene3D" id="3.40.50.720">
    <property type="entry name" value="NAD(P)-binding Rossmann-like Domain"/>
    <property type="match status" value="1"/>
</dbReference>
<dbReference type="PANTHER" id="PTHR43157:SF31">
    <property type="entry name" value="PHOSPHATIDYLINOSITOL-GLYCAN BIOSYNTHESIS CLASS F PROTEIN"/>
    <property type="match status" value="1"/>
</dbReference>
<dbReference type="InterPro" id="IPR002347">
    <property type="entry name" value="SDR_fam"/>
</dbReference>
<protein>
    <submittedName>
        <fullName evidence="4">NAD(P)-dependent dehydrogenase (Short-subunit alcohol dehydrogenase family)</fullName>
    </submittedName>
</protein>
<proteinExistence type="inferred from homology"/>
<dbReference type="PRINTS" id="PR00081">
    <property type="entry name" value="GDHRDH"/>
</dbReference>
<dbReference type="SUPFAM" id="SSF51735">
    <property type="entry name" value="NAD(P)-binding Rossmann-fold domains"/>
    <property type="match status" value="1"/>
</dbReference>
<keyword evidence="5" id="KW-1185">Reference proteome</keyword>
<reference evidence="4 5" key="1">
    <citation type="submission" date="2019-06" db="EMBL/GenBank/DDBJ databases">
        <title>Sequencing the genomes of 1000 actinobacteria strains.</title>
        <authorList>
            <person name="Klenk H.-P."/>
        </authorList>
    </citation>
    <scope>NUCLEOTIDE SEQUENCE [LARGE SCALE GENOMIC DNA]</scope>
    <source>
        <strain evidence="4 5">DSM 12335</strain>
    </source>
</reference>
<organism evidence="4 5">
    <name type="scientific">Ornithinicoccus hortensis</name>
    <dbReference type="NCBI Taxonomy" id="82346"/>
    <lineage>
        <taxon>Bacteria</taxon>
        <taxon>Bacillati</taxon>
        <taxon>Actinomycetota</taxon>
        <taxon>Actinomycetes</taxon>
        <taxon>Micrococcales</taxon>
        <taxon>Intrasporangiaceae</taxon>
        <taxon>Ornithinicoccus</taxon>
    </lineage>
</organism>
<dbReference type="PROSITE" id="PS00061">
    <property type="entry name" value="ADH_SHORT"/>
    <property type="match status" value="1"/>
</dbReference>
<dbReference type="RefSeq" id="WP_141784289.1">
    <property type="nucleotide sequence ID" value="NZ_BAAAIK010000004.1"/>
</dbReference>
<dbReference type="InterPro" id="IPR020904">
    <property type="entry name" value="Sc_DH/Rdtase_CS"/>
</dbReference>
<dbReference type="PRINTS" id="PR00080">
    <property type="entry name" value="SDRFAMILY"/>
</dbReference>
<evidence type="ECO:0000256" key="1">
    <source>
        <dbReference type="ARBA" id="ARBA00006484"/>
    </source>
</evidence>
<dbReference type="AlphaFoldDB" id="A0A542YPT9"/>
<accession>A0A542YPT9</accession>
<dbReference type="Pfam" id="PF00106">
    <property type="entry name" value="adh_short"/>
    <property type="match status" value="1"/>
</dbReference>
<dbReference type="OrthoDB" id="3237043at2"/>
<evidence type="ECO:0000256" key="2">
    <source>
        <dbReference type="ARBA" id="ARBA00023002"/>
    </source>
</evidence>
<keyword evidence="2" id="KW-0560">Oxidoreductase</keyword>
<dbReference type="PANTHER" id="PTHR43157">
    <property type="entry name" value="PHOSPHATIDYLINOSITOL-GLYCAN BIOSYNTHESIS CLASS F PROTEIN-RELATED"/>
    <property type="match status" value="1"/>
</dbReference>
<dbReference type="InterPro" id="IPR036291">
    <property type="entry name" value="NAD(P)-bd_dom_sf"/>
</dbReference>
<gene>
    <name evidence="4" type="ORF">FB467_1208</name>
</gene>